<dbReference type="Pfam" id="PF24827">
    <property type="entry name" value="AstE_AspA_cat"/>
    <property type="match status" value="1"/>
</dbReference>
<feature type="domain" description="Succinylglutamate desuccinylase/Aspartoacylase catalytic" evidence="5">
    <location>
        <begin position="37"/>
        <end position="220"/>
    </location>
</feature>
<evidence type="ECO:0000256" key="2">
    <source>
        <dbReference type="ARBA" id="ARBA00022723"/>
    </source>
</evidence>
<sequence length="325" mass="36415">MKELLESIEDVVRLSLPVDERFVITKHRFMADRKKRQKRICIVTGIHGDELEGQYVCYELSRRIREQVDSLNGIVDIYPAMNPFGIDSITRGIPAFDLDMNRIFPGNLDGDMNEYLAYKIIEELEGADLVIDIHASNIFLTEVPQIRINELNADILVPIAKKANMDLIWVHGASTVLESTLAYSLNSKGTKTLVVEMGVGMRITEEYGKQLTDGIFYLMKELGIWTGAVPDMKEAIVAYDADGDDVCYLNAPCSGIYMKEKKHGSVVEKGELVGKIINPLSGDVIAEIKAPEKGMIFTVREYPVVEEGSLMGRILKEKVILENQV</sequence>
<dbReference type="Gene3D" id="3.40.630.10">
    <property type="entry name" value="Zn peptidases"/>
    <property type="match status" value="1"/>
</dbReference>
<dbReference type="PANTHER" id="PTHR37326:SF1">
    <property type="entry name" value="BLL3975 PROTEIN"/>
    <property type="match status" value="1"/>
</dbReference>
<dbReference type="PANTHER" id="PTHR37326">
    <property type="entry name" value="BLL3975 PROTEIN"/>
    <property type="match status" value="1"/>
</dbReference>
<dbReference type="InterPro" id="IPR053138">
    <property type="entry name" value="N-alpha-Ac-DABA_deacetylase"/>
</dbReference>
<keyword evidence="2" id="KW-0479">Metal-binding</keyword>
<dbReference type="GO" id="GO:0016788">
    <property type="term" value="F:hydrolase activity, acting on ester bonds"/>
    <property type="evidence" value="ECO:0007669"/>
    <property type="project" value="InterPro"/>
</dbReference>
<comment type="cofactor">
    <cofactor evidence="1">
        <name>Zn(2+)</name>
        <dbReference type="ChEBI" id="CHEBI:29105"/>
    </cofactor>
</comment>
<dbReference type="EMBL" id="FMWK01000018">
    <property type="protein sequence ID" value="SCZ81130.1"/>
    <property type="molecule type" value="Genomic_DNA"/>
</dbReference>
<evidence type="ECO:0000256" key="1">
    <source>
        <dbReference type="ARBA" id="ARBA00001947"/>
    </source>
</evidence>
<dbReference type="SUPFAM" id="SSF53187">
    <property type="entry name" value="Zn-dependent exopeptidases"/>
    <property type="match status" value="1"/>
</dbReference>
<dbReference type="CDD" id="cd06253">
    <property type="entry name" value="M14_ASTE_ASPA-like"/>
    <property type="match status" value="1"/>
</dbReference>
<dbReference type="Proteomes" id="UP000199428">
    <property type="component" value="Unassembled WGS sequence"/>
</dbReference>
<reference evidence="6 7" key="1">
    <citation type="submission" date="2016-10" db="EMBL/GenBank/DDBJ databases">
        <authorList>
            <person name="de Groot N.N."/>
        </authorList>
    </citation>
    <scope>NUCLEOTIDE SEQUENCE [LARGE SCALE GENOMIC DNA]</scope>
    <source>
        <strain evidence="6 7">DSM 10317</strain>
    </source>
</reference>
<evidence type="ECO:0000256" key="4">
    <source>
        <dbReference type="ARBA" id="ARBA00022833"/>
    </source>
</evidence>
<protein>
    <recommendedName>
        <fullName evidence="5">Succinylglutamate desuccinylase/Aspartoacylase catalytic domain-containing protein</fullName>
    </recommendedName>
</protein>
<evidence type="ECO:0000259" key="5">
    <source>
        <dbReference type="Pfam" id="PF24827"/>
    </source>
</evidence>
<dbReference type="GO" id="GO:0046872">
    <property type="term" value="F:metal ion binding"/>
    <property type="evidence" value="ECO:0007669"/>
    <property type="project" value="UniProtKB-KW"/>
</dbReference>
<proteinExistence type="predicted"/>
<name>A0A1G5S5I6_PSEXY</name>
<evidence type="ECO:0000256" key="3">
    <source>
        <dbReference type="ARBA" id="ARBA00022801"/>
    </source>
</evidence>
<dbReference type="InterPro" id="IPR055438">
    <property type="entry name" value="AstE_AspA_cat"/>
</dbReference>
<organism evidence="6 7">
    <name type="scientific">Pseudobutyrivibrio xylanivorans</name>
    <dbReference type="NCBI Taxonomy" id="185007"/>
    <lineage>
        <taxon>Bacteria</taxon>
        <taxon>Bacillati</taxon>
        <taxon>Bacillota</taxon>
        <taxon>Clostridia</taxon>
        <taxon>Lachnospirales</taxon>
        <taxon>Lachnospiraceae</taxon>
        <taxon>Pseudobutyrivibrio</taxon>
    </lineage>
</organism>
<dbReference type="AlphaFoldDB" id="A0A1G5S5I6"/>
<gene>
    <name evidence="6" type="ORF">SAMN02910350_02649</name>
</gene>
<evidence type="ECO:0000313" key="6">
    <source>
        <dbReference type="EMBL" id="SCZ81130.1"/>
    </source>
</evidence>
<accession>A0A1G5S5I6</accession>
<keyword evidence="3" id="KW-0378">Hydrolase</keyword>
<keyword evidence="4" id="KW-0862">Zinc</keyword>
<evidence type="ECO:0000313" key="7">
    <source>
        <dbReference type="Proteomes" id="UP000199428"/>
    </source>
</evidence>
<dbReference type="RefSeq" id="WP_090163984.1">
    <property type="nucleotide sequence ID" value="NZ_FMWK01000018.1"/>
</dbReference>